<keyword evidence="2" id="KW-1185">Reference proteome</keyword>
<dbReference type="PANTHER" id="PTHR31900:SF30">
    <property type="entry name" value="SUPERFAMILY PROTEIN, PUTATIVE-RELATED"/>
    <property type="match status" value="1"/>
</dbReference>
<gene>
    <name evidence="1" type="ORF">C5167_038482</name>
</gene>
<evidence type="ECO:0000313" key="2">
    <source>
        <dbReference type="Proteomes" id="UP000316621"/>
    </source>
</evidence>
<reference evidence="1 2" key="1">
    <citation type="journal article" date="2018" name="Science">
        <title>The opium poppy genome and morphinan production.</title>
        <authorList>
            <person name="Guo L."/>
            <person name="Winzer T."/>
            <person name="Yang X."/>
            <person name="Li Y."/>
            <person name="Ning Z."/>
            <person name="He Z."/>
            <person name="Teodor R."/>
            <person name="Lu Y."/>
            <person name="Bowser T.A."/>
            <person name="Graham I.A."/>
            <person name="Ye K."/>
        </authorList>
    </citation>
    <scope>NUCLEOTIDE SEQUENCE [LARGE SCALE GENOMIC DNA]</scope>
    <source>
        <strain evidence="2">cv. HN1</strain>
        <tissue evidence="1">Leaves</tissue>
    </source>
</reference>
<dbReference type="OMA" id="LAIESMW"/>
<accession>A0A4Y7IBW7</accession>
<name>A0A4Y7IBW7_PAPSO</name>
<dbReference type="Gramene" id="RZC45526">
    <property type="protein sequence ID" value="RZC45526"/>
    <property type="gene ID" value="C5167_038482"/>
</dbReference>
<organism evidence="1 2">
    <name type="scientific">Papaver somniferum</name>
    <name type="common">Opium poppy</name>
    <dbReference type="NCBI Taxonomy" id="3469"/>
    <lineage>
        <taxon>Eukaryota</taxon>
        <taxon>Viridiplantae</taxon>
        <taxon>Streptophyta</taxon>
        <taxon>Embryophyta</taxon>
        <taxon>Tracheophyta</taxon>
        <taxon>Spermatophyta</taxon>
        <taxon>Magnoliopsida</taxon>
        <taxon>Ranunculales</taxon>
        <taxon>Papaveraceae</taxon>
        <taxon>Papaveroideae</taxon>
        <taxon>Papaver</taxon>
    </lineage>
</organism>
<dbReference type="AlphaFoldDB" id="A0A4Y7IBW7"/>
<dbReference type="Proteomes" id="UP000316621">
    <property type="component" value="Chromosome 1"/>
</dbReference>
<sequence length="289" mass="32573">MTGSLTTWVVAAVRRNIQEFYLDISAVKISRFPQCLFTCTSLIKLELKLGGNSSIIILPASMDLPRLTFMKLDSLPSDVNLTNRLFLKCPVLEGHLGHMDLQISSLTLKHLQIVDFVSKTSSEVKIDAPNLVSFKCRDYMSKWYVLENLASLVTADIDMRATKEEAAKIKDYIKNNWLLLSALSSVKELRLSEGVLAICSMPKSDIPDSEEYWAGVSPDHLRSVEIRGLTGQFNNELKFVEIMFKKAVILETMVLFSCKKSMTDKRLITFREKLPTLPRASSNVATFLI</sequence>
<evidence type="ECO:0008006" key="3">
    <source>
        <dbReference type="Google" id="ProtNLM"/>
    </source>
</evidence>
<dbReference type="EMBL" id="CM010715">
    <property type="protein sequence ID" value="RZC45526.1"/>
    <property type="molecule type" value="Genomic_DNA"/>
</dbReference>
<proteinExistence type="predicted"/>
<dbReference type="PANTHER" id="PTHR31900">
    <property type="entry name" value="F-BOX/RNI SUPERFAMILY PROTEIN-RELATED"/>
    <property type="match status" value="1"/>
</dbReference>
<dbReference type="InterPro" id="IPR050232">
    <property type="entry name" value="FBL13/AtMIF1-like"/>
</dbReference>
<evidence type="ECO:0000313" key="1">
    <source>
        <dbReference type="EMBL" id="RZC45526.1"/>
    </source>
</evidence>
<protein>
    <recommendedName>
        <fullName evidence="3">FBD domain-containing protein</fullName>
    </recommendedName>
</protein>